<dbReference type="EMBL" id="SPHZ02000010">
    <property type="protein sequence ID" value="KAF0895633.1"/>
    <property type="molecule type" value="Genomic_DNA"/>
</dbReference>
<comment type="caution">
    <text evidence="1">The sequence shown here is derived from an EMBL/GenBank/DDBJ whole genome shotgun (WGS) entry which is preliminary data.</text>
</comment>
<sequence length="70" mass="7287">MAVTADGLGGLRATRCQPPIGDADTVRRELGGGGEFAGVRRRRAAWVVEGEAQRLHAAASASVDEHTTSN</sequence>
<accession>A0A6G1C7S0</accession>
<dbReference type="AlphaFoldDB" id="A0A6G1C7S0"/>
<name>A0A6G1C7S0_9ORYZ</name>
<organism evidence="1 2">
    <name type="scientific">Oryza meyeriana var. granulata</name>
    <dbReference type="NCBI Taxonomy" id="110450"/>
    <lineage>
        <taxon>Eukaryota</taxon>
        <taxon>Viridiplantae</taxon>
        <taxon>Streptophyta</taxon>
        <taxon>Embryophyta</taxon>
        <taxon>Tracheophyta</taxon>
        <taxon>Spermatophyta</taxon>
        <taxon>Magnoliopsida</taxon>
        <taxon>Liliopsida</taxon>
        <taxon>Poales</taxon>
        <taxon>Poaceae</taxon>
        <taxon>BOP clade</taxon>
        <taxon>Oryzoideae</taxon>
        <taxon>Oryzeae</taxon>
        <taxon>Oryzinae</taxon>
        <taxon>Oryza</taxon>
        <taxon>Oryza meyeriana</taxon>
    </lineage>
</organism>
<proteinExistence type="predicted"/>
<protein>
    <submittedName>
        <fullName evidence="1">Uncharacterized protein</fullName>
    </submittedName>
</protein>
<evidence type="ECO:0000313" key="1">
    <source>
        <dbReference type="EMBL" id="KAF0895633.1"/>
    </source>
</evidence>
<reference evidence="1 2" key="1">
    <citation type="submission" date="2019-11" db="EMBL/GenBank/DDBJ databases">
        <title>Whole genome sequence of Oryza granulata.</title>
        <authorList>
            <person name="Li W."/>
        </authorList>
    </citation>
    <scope>NUCLEOTIDE SEQUENCE [LARGE SCALE GENOMIC DNA]</scope>
    <source>
        <strain evidence="2">cv. Menghai</strain>
        <tissue evidence="1">Leaf</tissue>
    </source>
</reference>
<gene>
    <name evidence="1" type="ORF">E2562_013929</name>
</gene>
<keyword evidence="2" id="KW-1185">Reference proteome</keyword>
<dbReference type="Proteomes" id="UP000479710">
    <property type="component" value="Unassembled WGS sequence"/>
</dbReference>
<evidence type="ECO:0000313" key="2">
    <source>
        <dbReference type="Proteomes" id="UP000479710"/>
    </source>
</evidence>